<accession>A0A7H0GME4</accession>
<evidence type="ECO:0000313" key="2">
    <source>
        <dbReference type="EMBL" id="QNP49460.1"/>
    </source>
</evidence>
<proteinExistence type="predicted"/>
<dbReference type="AlphaFoldDB" id="A0A7H0GME4"/>
<dbReference type="EMBL" id="CP060783">
    <property type="protein sequence ID" value="QNP49460.1"/>
    <property type="molecule type" value="Genomic_DNA"/>
</dbReference>
<organism evidence="2 3">
    <name type="scientific">Diaphorobacter aerolatus</name>
    <dbReference type="NCBI Taxonomy" id="1288495"/>
    <lineage>
        <taxon>Bacteria</taxon>
        <taxon>Pseudomonadati</taxon>
        <taxon>Pseudomonadota</taxon>
        <taxon>Betaproteobacteria</taxon>
        <taxon>Burkholderiales</taxon>
        <taxon>Comamonadaceae</taxon>
        <taxon>Diaphorobacter</taxon>
    </lineage>
</organism>
<reference evidence="2 3" key="1">
    <citation type="submission" date="2020-08" db="EMBL/GenBank/DDBJ databases">
        <title>Genome sequence of Diaphorobacter aerolatus KACC 16536T.</title>
        <authorList>
            <person name="Hyun D.-W."/>
            <person name="Bae J.-W."/>
        </authorList>
    </citation>
    <scope>NUCLEOTIDE SEQUENCE [LARGE SCALE GENOMIC DNA]</scope>
    <source>
        <strain evidence="2 3">KACC 16536</strain>
    </source>
</reference>
<feature type="compositionally biased region" description="Basic and acidic residues" evidence="1">
    <location>
        <begin position="62"/>
        <end position="71"/>
    </location>
</feature>
<protein>
    <submittedName>
        <fullName evidence="2">Uncharacterized protein</fullName>
    </submittedName>
</protein>
<feature type="region of interest" description="Disordered" evidence="1">
    <location>
        <begin position="47"/>
        <end position="84"/>
    </location>
</feature>
<dbReference type="KEGG" id="daer:H9K75_05420"/>
<dbReference type="Proteomes" id="UP000516028">
    <property type="component" value="Chromosome"/>
</dbReference>
<name>A0A7H0GME4_9BURK</name>
<evidence type="ECO:0000313" key="3">
    <source>
        <dbReference type="Proteomes" id="UP000516028"/>
    </source>
</evidence>
<evidence type="ECO:0000256" key="1">
    <source>
        <dbReference type="SAM" id="MobiDB-lite"/>
    </source>
</evidence>
<dbReference type="RefSeq" id="WP_187725049.1">
    <property type="nucleotide sequence ID" value="NZ_CP060783.1"/>
</dbReference>
<keyword evidence="3" id="KW-1185">Reference proteome</keyword>
<sequence>MSAKTFSRDFAQGQTKKLRRMRQPLVMQLSPPSPRNHVARALTLRAASGGAGKHIRSHGAQRRADKVELRKQTVNGHAFDKNRD</sequence>
<feature type="region of interest" description="Disordered" evidence="1">
    <location>
        <begin position="1"/>
        <end position="22"/>
    </location>
</feature>
<gene>
    <name evidence="2" type="ORF">H9K75_05420</name>
</gene>